<evidence type="ECO:0000259" key="2">
    <source>
        <dbReference type="Pfam" id="PF05603"/>
    </source>
</evidence>
<dbReference type="GO" id="GO:0005829">
    <property type="term" value="C:cytosol"/>
    <property type="evidence" value="ECO:0007669"/>
    <property type="project" value="TreeGrafter"/>
</dbReference>
<dbReference type="GO" id="GO:0061608">
    <property type="term" value="F:nuclear import signal receptor activity"/>
    <property type="evidence" value="ECO:0007669"/>
    <property type="project" value="TreeGrafter"/>
</dbReference>
<dbReference type="InterPro" id="IPR048364">
    <property type="entry name" value="Hikeshi-like_C"/>
</dbReference>
<accession>A0A448Z3L0</accession>
<reference evidence="4 5" key="1">
    <citation type="submission" date="2019-01" db="EMBL/GenBank/DDBJ databases">
        <authorList>
            <person name="Ferrante I. M."/>
        </authorList>
    </citation>
    <scope>NUCLEOTIDE SEQUENCE [LARGE SCALE GENOMIC DNA]</scope>
    <source>
        <strain evidence="4 5">B856</strain>
    </source>
</reference>
<comment type="similarity">
    <text evidence="1">Belongs to the OPI10 family.</text>
</comment>
<dbReference type="GO" id="GO:0006606">
    <property type="term" value="P:protein import into nucleus"/>
    <property type="evidence" value="ECO:0007669"/>
    <property type="project" value="TreeGrafter"/>
</dbReference>
<dbReference type="GO" id="GO:0005634">
    <property type="term" value="C:nucleus"/>
    <property type="evidence" value="ECO:0007669"/>
    <property type="project" value="TreeGrafter"/>
</dbReference>
<protein>
    <submittedName>
        <fullName evidence="4">Uncharacterized protein</fullName>
    </submittedName>
</protein>
<dbReference type="PANTHER" id="PTHR12925:SF0">
    <property type="entry name" value="PROTEIN HIKESHI"/>
    <property type="match status" value="1"/>
</dbReference>
<evidence type="ECO:0000313" key="5">
    <source>
        <dbReference type="Proteomes" id="UP000291116"/>
    </source>
</evidence>
<dbReference type="Pfam" id="PF05603">
    <property type="entry name" value="Hikeshi-like_N"/>
    <property type="match status" value="1"/>
</dbReference>
<dbReference type="EMBL" id="CAACVS010000095">
    <property type="protein sequence ID" value="VEU36584.1"/>
    <property type="molecule type" value="Genomic_DNA"/>
</dbReference>
<name>A0A448Z3L0_9STRA</name>
<proteinExistence type="inferred from homology"/>
<dbReference type="InterPro" id="IPR008493">
    <property type="entry name" value="Hikeshi-like_N"/>
</dbReference>
<feature type="domain" description="Hikeshi-like C-terminal" evidence="3">
    <location>
        <begin position="194"/>
        <end position="246"/>
    </location>
</feature>
<evidence type="ECO:0000313" key="4">
    <source>
        <dbReference type="EMBL" id="VEU36584.1"/>
    </source>
</evidence>
<feature type="domain" description="Hikeshi-like N-terminal" evidence="2">
    <location>
        <begin position="41"/>
        <end position="169"/>
    </location>
</feature>
<dbReference type="Proteomes" id="UP000291116">
    <property type="component" value="Unassembled WGS sequence"/>
</dbReference>
<keyword evidence="5" id="KW-1185">Reference proteome</keyword>
<dbReference type="Pfam" id="PF21057">
    <property type="entry name" value="Hikeshi-like_C"/>
    <property type="match status" value="1"/>
</dbReference>
<dbReference type="OrthoDB" id="10248398at2759"/>
<gene>
    <name evidence="4" type="ORF">PSNMU_V1.4_AUG-EV-PASAV3_0033460</name>
</gene>
<evidence type="ECO:0000259" key="3">
    <source>
        <dbReference type="Pfam" id="PF21057"/>
    </source>
</evidence>
<dbReference type="PANTHER" id="PTHR12925">
    <property type="entry name" value="HIKESHI FAMILY MEMBER"/>
    <property type="match status" value="1"/>
</dbReference>
<organism evidence="4 5">
    <name type="scientific">Pseudo-nitzschia multistriata</name>
    <dbReference type="NCBI Taxonomy" id="183589"/>
    <lineage>
        <taxon>Eukaryota</taxon>
        <taxon>Sar</taxon>
        <taxon>Stramenopiles</taxon>
        <taxon>Ochrophyta</taxon>
        <taxon>Bacillariophyta</taxon>
        <taxon>Bacillariophyceae</taxon>
        <taxon>Bacillariophycidae</taxon>
        <taxon>Bacillariales</taxon>
        <taxon>Bacillariaceae</taxon>
        <taxon>Pseudo-nitzschia</taxon>
    </lineage>
</organism>
<evidence type="ECO:0000256" key="1">
    <source>
        <dbReference type="ARBA" id="ARBA00006623"/>
    </source>
</evidence>
<dbReference type="InterPro" id="IPR031318">
    <property type="entry name" value="OPI10"/>
</dbReference>
<dbReference type="AlphaFoldDB" id="A0A448Z3L0"/>
<sequence length="251" mass="27211">MDLDRDSSMSSFNNGFAAFSASAGGHQQRVQPPQGQLFGLVAATAPVRTDFLPVEGSNNTKFTLALDSPGCLPSPLSSINELVFFLLPGAASAIPANTGILLYWQVEVSPTVQSGFELLGSLTPLEKQSDIFRTGWSEREEFIGLLPNQPVKVNIGISIEPLETVRNLTADGIGASVMPTATNPGTAAPDKRPMVAQKIAQDLYNFMLSFDTGGARGSQQMTVPANIFDRWWRRFENKLGRDPNFFLKNSD</sequence>